<dbReference type="InterPro" id="IPR052353">
    <property type="entry name" value="Benzoxazolinone_Detox_Enz"/>
</dbReference>
<proteinExistence type="predicted"/>
<dbReference type="GO" id="GO:0003824">
    <property type="term" value="F:catalytic activity"/>
    <property type="evidence" value="ECO:0007669"/>
    <property type="project" value="InterPro"/>
</dbReference>
<sequence length="229" mass="24662">MSVRLSHLLVGTPQPLGDKAVPSSIASRRPVNAPVRVTMLGLDGDAVGDTKVHGGPDKAIHLYPYDHYAVWAGEQQAMTAHLSQPGAFGENLSVAGVTEADVCLGDVVALGTARLQIAQARQPCWKLGVRFGLPTLPRLVQKTGRTGWYYRVLEEGEIQAGDELRLIDRPNPTWTLARALRTLYVDTLNRDALTELSTLPGASAGLQRLAANRLANAAVEDWERRLGGG</sequence>
<dbReference type="Pfam" id="PF03473">
    <property type="entry name" value="MOSC"/>
    <property type="match status" value="1"/>
</dbReference>
<dbReference type="Proteomes" id="UP000234752">
    <property type="component" value="Chromosome eg_1"/>
</dbReference>
<keyword evidence="2" id="KW-1185">Reference proteome</keyword>
<dbReference type="SUPFAM" id="SSF50800">
    <property type="entry name" value="PK beta-barrel domain-like"/>
    <property type="match status" value="1"/>
</dbReference>
<reference evidence="1 2" key="1">
    <citation type="submission" date="2017-12" db="EMBL/GenBank/DDBJ databases">
        <title>Genomes of bacteria within cyanobacterial aggregates.</title>
        <authorList>
            <person name="Cai H."/>
        </authorList>
    </citation>
    <scope>NUCLEOTIDE SEQUENCE [LARGE SCALE GENOMIC DNA]</scope>
    <source>
        <strain evidence="1 2">TH16</strain>
    </source>
</reference>
<gene>
    <name evidence="1" type="ORF">C0V82_04435</name>
</gene>
<dbReference type="Pfam" id="PF03475">
    <property type="entry name" value="YiiM_3-alpha"/>
    <property type="match status" value="1"/>
</dbReference>
<dbReference type="AlphaFoldDB" id="A0A2K9N8U6"/>
<dbReference type="PANTHER" id="PTHR30212">
    <property type="entry name" value="PROTEIN YIIM"/>
    <property type="match status" value="1"/>
</dbReference>
<dbReference type="EMBL" id="CP025611">
    <property type="protein sequence ID" value="AUN29558.1"/>
    <property type="molecule type" value="Genomic_DNA"/>
</dbReference>
<protein>
    <submittedName>
        <fullName evidence="1">MOSC domain-containing protein</fullName>
    </submittedName>
</protein>
<name>A0A2K9N8U6_9PROT</name>
<organism evidence="1 2">
    <name type="scientific">Niveispirillum cyanobacteriorum</name>
    <dbReference type="NCBI Taxonomy" id="1612173"/>
    <lineage>
        <taxon>Bacteria</taxon>
        <taxon>Pseudomonadati</taxon>
        <taxon>Pseudomonadota</taxon>
        <taxon>Alphaproteobacteria</taxon>
        <taxon>Rhodospirillales</taxon>
        <taxon>Azospirillaceae</taxon>
        <taxon>Niveispirillum</taxon>
    </lineage>
</organism>
<dbReference type="PANTHER" id="PTHR30212:SF2">
    <property type="entry name" value="PROTEIN YIIM"/>
    <property type="match status" value="1"/>
</dbReference>
<dbReference type="GO" id="GO:0030151">
    <property type="term" value="F:molybdenum ion binding"/>
    <property type="evidence" value="ECO:0007669"/>
    <property type="project" value="InterPro"/>
</dbReference>
<dbReference type="RefSeq" id="WP_102111283.1">
    <property type="nucleotide sequence ID" value="NZ_BMGN01000003.1"/>
</dbReference>
<dbReference type="KEGG" id="ncb:C0V82_04435"/>
<dbReference type="InterPro" id="IPR005302">
    <property type="entry name" value="MoCF_Sase_C"/>
</dbReference>
<dbReference type="InterPro" id="IPR005163">
    <property type="entry name" value="Tri_helical_YiiM-like"/>
</dbReference>
<dbReference type="OrthoDB" id="9786134at2"/>
<dbReference type="InterPro" id="IPR011037">
    <property type="entry name" value="Pyrv_Knase-like_insert_dom_sf"/>
</dbReference>
<dbReference type="Gene3D" id="2.40.33.20">
    <property type="entry name" value="PK beta-barrel domain-like"/>
    <property type="match status" value="1"/>
</dbReference>
<dbReference type="GO" id="GO:0030170">
    <property type="term" value="F:pyridoxal phosphate binding"/>
    <property type="evidence" value="ECO:0007669"/>
    <property type="project" value="InterPro"/>
</dbReference>
<evidence type="ECO:0000313" key="2">
    <source>
        <dbReference type="Proteomes" id="UP000234752"/>
    </source>
</evidence>
<evidence type="ECO:0000313" key="1">
    <source>
        <dbReference type="EMBL" id="AUN29558.1"/>
    </source>
</evidence>
<accession>A0A2K9N8U6</accession>
<dbReference type="PROSITE" id="PS51340">
    <property type="entry name" value="MOSC"/>
    <property type="match status" value="1"/>
</dbReference>